<dbReference type="SUPFAM" id="SSF55257">
    <property type="entry name" value="RBP11-like subunits of RNA polymerase"/>
    <property type="match status" value="1"/>
</dbReference>
<dbReference type="Gene3D" id="2.170.120.12">
    <property type="entry name" value="DNA-directed RNA polymerase, insert domain"/>
    <property type="match status" value="1"/>
</dbReference>
<dbReference type="Gene3D" id="3.30.1360.10">
    <property type="entry name" value="RNA polymerase, RBP11-like subunit"/>
    <property type="match status" value="1"/>
</dbReference>
<reference evidence="8 10" key="1">
    <citation type="journal article" date="2016" name="PLoS ONE">
        <title>Sequence Assembly of Yarrowia lipolytica Strain W29/CLIB89 Shows Transposable Element Diversity.</title>
        <authorList>
            <person name="Magnan C."/>
            <person name="Yu J."/>
            <person name="Chang I."/>
            <person name="Jahn E."/>
            <person name="Kanomata Y."/>
            <person name="Wu J."/>
            <person name="Zeller M."/>
            <person name="Oakes M."/>
            <person name="Baldi P."/>
            <person name="Sandmeyer S."/>
        </authorList>
    </citation>
    <scope>NUCLEOTIDE SEQUENCE [LARGE SCALE GENOMIC DNA]</scope>
    <source>
        <strain evidence="8">CLIB89</strain>
        <strain evidence="10">CLIB89(W29)</strain>
    </source>
</reference>
<evidence type="ECO:0000256" key="5">
    <source>
        <dbReference type="ARBA" id="ARBA00023242"/>
    </source>
</evidence>
<dbReference type="InterPro" id="IPR001514">
    <property type="entry name" value="DNA-dir_RNA_pol_30-40kDasu_CS"/>
</dbReference>
<dbReference type="Proteomes" id="UP000182444">
    <property type="component" value="Chromosome 1E"/>
</dbReference>
<dbReference type="EMBL" id="KZ858986">
    <property type="protein sequence ID" value="RDW26112.1"/>
    <property type="molecule type" value="Genomic_DNA"/>
</dbReference>
<keyword evidence="5" id="KW-0539">Nucleus</keyword>
<evidence type="ECO:0000313" key="10">
    <source>
        <dbReference type="Proteomes" id="UP000182444"/>
    </source>
</evidence>
<reference evidence="9 11" key="2">
    <citation type="submission" date="2018-07" db="EMBL/GenBank/DDBJ databases">
        <title>Draft Genome Assemblies for Five Robust Yarrowia lipolytica Strains Exhibiting High Lipid Production and Pentose Sugar Utilization and Sugar Alcohol Secretion from Undetoxified Lignocellulosic Biomass Hydrolysates.</title>
        <authorList>
            <consortium name="DOE Joint Genome Institute"/>
            <person name="Walker C."/>
            <person name="Ryu S."/>
            <person name="Na H."/>
            <person name="Zane M."/>
            <person name="LaButti K."/>
            <person name="Lipzen A."/>
            <person name="Haridas S."/>
            <person name="Barry K."/>
            <person name="Grigoriev I.V."/>
            <person name="Quarterman J."/>
            <person name="Slininger P."/>
            <person name="Dien B."/>
            <person name="Trinh C.T."/>
        </authorList>
    </citation>
    <scope>NUCLEOTIDE SEQUENCE [LARGE SCALE GENOMIC DNA]</scope>
    <source>
        <strain evidence="9 11">YB392</strain>
    </source>
</reference>
<dbReference type="EMBL" id="CP017557">
    <property type="protein sequence ID" value="AOW05884.1"/>
    <property type="molecule type" value="Genomic_DNA"/>
</dbReference>
<dbReference type="GO" id="GO:0003899">
    <property type="term" value="F:DNA-directed RNA polymerase activity"/>
    <property type="evidence" value="ECO:0007669"/>
    <property type="project" value="EnsemblFungi"/>
</dbReference>
<comment type="similarity">
    <text evidence="6">Belongs to the archaeal Rpo3/eukaryotic RPB3 RNA polymerase subunit family.</text>
</comment>
<accession>A0A1H6Q249</accession>
<evidence type="ECO:0000256" key="1">
    <source>
        <dbReference type="ARBA" id="ARBA00004123"/>
    </source>
</evidence>
<dbReference type="InterPro" id="IPR036603">
    <property type="entry name" value="RBP11-like"/>
</dbReference>
<dbReference type="CDD" id="cd07032">
    <property type="entry name" value="RNAP_I_II_AC40"/>
    <property type="match status" value="1"/>
</dbReference>
<dbReference type="SMART" id="SM00662">
    <property type="entry name" value="RPOLD"/>
    <property type="match status" value="1"/>
</dbReference>
<proteinExistence type="inferred from homology"/>
<dbReference type="InterPro" id="IPR011262">
    <property type="entry name" value="DNA-dir_RNA_pol_insert"/>
</dbReference>
<gene>
    <name evidence="9" type="ORF">B0I71DRAFT_131430</name>
    <name evidence="8" type="ORF">YALI1_E28465g</name>
</gene>
<dbReference type="Pfam" id="PF01193">
    <property type="entry name" value="RNA_pol_L"/>
    <property type="match status" value="1"/>
</dbReference>
<dbReference type="GO" id="GO:0055029">
    <property type="term" value="C:nuclear DNA-directed RNA polymerase complex"/>
    <property type="evidence" value="ECO:0007669"/>
    <property type="project" value="UniProtKB-ARBA"/>
</dbReference>
<dbReference type="HAMAP" id="MF_00320">
    <property type="entry name" value="RNApol_arch_Rpo3"/>
    <property type="match status" value="1"/>
</dbReference>
<dbReference type="OMA" id="KKKCRAF"/>
<dbReference type="PANTHER" id="PTHR11800:SF13">
    <property type="entry name" value="DNA-DIRECTED RNA POLYMERASES I AND III SUBUNIT RPAC1"/>
    <property type="match status" value="1"/>
</dbReference>
<protein>
    <recommendedName>
        <fullName evidence="2">DNA-directed RNA polymerases I and III subunit RPAC1</fullName>
    </recommendedName>
</protein>
<dbReference type="InterPro" id="IPR050518">
    <property type="entry name" value="Rpo3/RPB3_RNA_Pol_subunit"/>
</dbReference>
<dbReference type="VEuPathDB" id="FungiDB:YALI1_E28465g"/>
<dbReference type="AlphaFoldDB" id="A0A1H6Q249"/>
<dbReference type="PANTHER" id="PTHR11800">
    <property type="entry name" value="DNA-DIRECTED RNA POLYMERASE"/>
    <property type="match status" value="1"/>
</dbReference>
<dbReference type="InterPro" id="IPR011263">
    <property type="entry name" value="DNA-dir_RNA_pol_RpoA/D/Rpb3"/>
</dbReference>
<dbReference type="InterPro" id="IPR022842">
    <property type="entry name" value="RNAP_Rpo3/Rpb3/RPAC1"/>
</dbReference>
<keyword evidence="3 9" id="KW-0240">DNA-directed RNA polymerase</keyword>
<dbReference type="GO" id="GO:0005666">
    <property type="term" value="C:RNA polymerase III complex"/>
    <property type="evidence" value="ECO:0007669"/>
    <property type="project" value="EnsemblFungi"/>
</dbReference>
<evidence type="ECO:0000256" key="4">
    <source>
        <dbReference type="ARBA" id="ARBA00023163"/>
    </source>
</evidence>
<dbReference type="InterPro" id="IPR033901">
    <property type="entry name" value="RNAPI/III_AC40"/>
</dbReference>
<comment type="subcellular location">
    <subcellularLocation>
        <location evidence="1">Nucleus</location>
    </subcellularLocation>
</comment>
<feature type="domain" description="DNA-directed RNA polymerase RpoA/D/Rpb3-type" evidence="7">
    <location>
        <begin position="56"/>
        <end position="332"/>
    </location>
</feature>
<dbReference type="eggNOG" id="KOG1521">
    <property type="taxonomic scope" value="Eukaryota"/>
</dbReference>
<dbReference type="InterPro" id="IPR036643">
    <property type="entry name" value="RNApol_insert_sf"/>
</dbReference>
<dbReference type="OrthoDB" id="270173at2759"/>
<dbReference type="GO" id="GO:0005736">
    <property type="term" value="C:RNA polymerase I complex"/>
    <property type="evidence" value="ECO:0007669"/>
    <property type="project" value="EnsemblFungi"/>
</dbReference>
<organism evidence="8 10">
    <name type="scientific">Yarrowia lipolytica</name>
    <name type="common">Candida lipolytica</name>
    <dbReference type="NCBI Taxonomy" id="4952"/>
    <lineage>
        <taxon>Eukaryota</taxon>
        <taxon>Fungi</taxon>
        <taxon>Dikarya</taxon>
        <taxon>Ascomycota</taxon>
        <taxon>Saccharomycotina</taxon>
        <taxon>Dipodascomycetes</taxon>
        <taxon>Dipodascales</taxon>
        <taxon>Dipodascales incertae sedis</taxon>
        <taxon>Yarrowia</taxon>
    </lineage>
</organism>
<evidence type="ECO:0000259" key="7">
    <source>
        <dbReference type="SMART" id="SM00662"/>
    </source>
</evidence>
<dbReference type="Proteomes" id="UP000256601">
    <property type="component" value="Unassembled WGS sequence"/>
</dbReference>
<evidence type="ECO:0000256" key="2">
    <source>
        <dbReference type="ARBA" id="ARBA00022083"/>
    </source>
</evidence>
<dbReference type="GO" id="GO:0003677">
    <property type="term" value="F:DNA binding"/>
    <property type="evidence" value="ECO:0007669"/>
    <property type="project" value="InterPro"/>
</dbReference>
<dbReference type="Pfam" id="PF01000">
    <property type="entry name" value="RNA_pol_A_bac"/>
    <property type="match status" value="1"/>
</dbReference>
<dbReference type="SUPFAM" id="SSF56553">
    <property type="entry name" value="Insert subdomain of RNA polymerase alpha subunit"/>
    <property type="match status" value="1"/>
</dbReference>
<dbReference type="GO" id="GO:0006383">
    <property type="term" value="P:transcription by RNA polymerase III"/>
    <property type="evidence" value="ECO:0007669"/>
    <property type="project" value="EnsemblFungi"/>
</dbReference>
<evidence type="ECO:0000313" key="8">
    <source>
        <dbReference type="EMBL" id="AOW05884.1"/>
    </source>
</evidence>
<dbReference type="PROSITE" id="PS00446">
    <property type="entry name" value="RNA_POL_D_30KD"/>
    <property type="match status" value="1"/>
</dbReference>
<dbReference type="KEGG" id="yli:2912691"/>
<name>A0A1H6Q249_YARLL</name>
<dbReference type="VEuPathDB" id="FungiDB:YALI0_E23947g"/>
<evidence type="ECO:0000256" key="3">
    <source>
        <dbReference type="ARBA" id="ARBA00022478"/>
    </source>
</evidence>
<keyword evidence="4" id="KW-0804">Transcription</keyword>
<evidence type="ECO:0000313" key="9">
    <source>
        <dbReference type="EMBL" id="RDW26112.1"/>
    </source>
</evidence>
<dbReference type="GO" id="GO:0006360">
    <property type="term" value="P:transcription by RNA polymerase I"/>
    <property type="evidence" value="ECO:0007669"/>
    <property type="project" value="EnsemblFungi"/>
</dbReference>
<dbReference type="NCBIfam" id="NF001988">
    <property type="entry name" value="PRK00783.1"/>
    <property type="match status" value="1"/>
</dbReference>
<evidence type="ECO:0000313" key="11">
    <source>
        <dbReference type="Proteomes" id="UP000256601"/>
    </source>
</evidence>
<dbReference type="RefSeq" id="XP_504330.1">
    <property type="nucleotide sequence ID" value="XM_504330.1"/>
</dbReference>
<evidence type="ECO:0000256" key="6">
    <source>
        <dbReference type="ARBA" id="ARBA00025804"/>
    </source>
</evidence>
<sequence length="339" mass="37918">MTSLANRNIVGIESDRVTNVTSTDFPGHWPGADDAWDLDKFDKNLQVKIHSLTDNYSNFDLIGIDTSLANAFRRIMIADIPTIAVEEVFIHANTSIIQDEVLAHRLGLVPLVINPERINALPRGLDASEIEDYYDDSNTFVLRLNVTCERLADGTMKNAHIYARDITFDPMGNQCQWVKDEGLENVFKVANPDILIAKLRPNQSINLTMFCHLGFGHDHAKFSPVATASYRLMPTITITGDITGDEAKKFQKCFPKGVIELEGGKPVVADARKDTVSREVLRHEEFNGKVKLGRRRDHFIFNVESSGALEPDEIFLKSVMELQAKAQTLKAAVSGYMQQ</sequence>
<dbReference type="GO" id="GO:0046983">
    <property type="term" value="F:protein dimerization activity"/>
    <property type="evidence" value="ECO:0007669"/>
    <property type="project" value="InterPro"/>
</dbReference>
<dbReference type="GeneID" id="2912691"/>